<dbReference type="KEGG" id="tmn:UCRPA7_4644"/>
<evidence type="ECO:0000313" key="3">
    <source>
        <dbReference type="EMBL" id="EON99734.1"/>
    </source>
</evidence>
<feature type="domain" description="NADP-dependent oxidoreductase" evidence="2">
    <location>
        <begin position="1"/>
        <end position="203"/>
    </location>
</feature>
<dbReference type="InterPro" id="IPR050523">
    <property type="entry name" value="AKR_Detox_Biosynth"/>
</dbReference>
<dbReference type="InterPro" id="IPR036812">
    <property type="entry name" value="NAD(P)_OxRdtase_dom_sf"/>
</dbReference>
<gene>
    <name evidence="3" type="ORF">UCRPA7_4644</name>
</gene>
<dbReference type="Proteomes" id="UP000014074">
    <property type="component" value="Unassembled WGS sequence"/>
</dbReference>
<evidence type="ECO:0000256" key="1">
    <source>
        <dbReference type="ARBA" id="ARBA00023002"/>
    </source>
</evidence>
<dbReference type="PANTHER" id="PTHR43364">
    <property type="entry name" value="NADH-SPECIFIC METHYLGLYOXAL REDUCTASE-RELATED"/>
    <property type="match status" value="1"/>
</dbReference>
<dbReference type="HOGENOM" id="CLU_023205_1_1_1"/>
<name>R8BKB7_PHAM7</name>
<reference evidence="4" key="1">
    <citation type="journal article" date="2013" name="Genome Announc.">
        <title>Draft genome sequence of the ascomycete Phaeoacremonium aleophilum strain UCR-PA7, a causal agent of the esca disease complex in grapevines.</title>
        <authorList>
            <person name="Blanco-Ulate B."/>
            <person name="Rolshausen P."/>
            <person name="Cantu D."/>
        </authorList>
    </citation>
    <scope>NUCLEOTIDE SEQUENCE [LARGE SCALE GENOMIC DNA]</scope>
    <source>
        <strain evidence="4">UCR-PA7</strain>
    </source>
</reference>
<dbReference type="OrthoDB" id="2310150at2759"/>
<accession>R8BKB7</accession>
<dbReference type="Pfam" id="PF00248">
    <property type="entry name" value="Aldo_ket_red"/>
    <property type="match status" value="1"/>
</dbReference>
<dbReference type="eggNOG" id="ENOG502R41Z">
    <property type="taxonomic scope" value="Eukaryota"/>
</dbReference>
<dbReference type="GeneID" id="19325115"/>
<sequence length="239" mass="26793">MHTPDNRVPVEETLSGIDALYKEGTIKRFGLSNYFPEQVEEVIEVCKKKGFVLPSVFEGSYNAVARLAEDKLLSILRKNNISFWAYSPIAGGFLTKTTQQFRDQSFEGRWRKDKFLGKCYQQMYNKPEALEALDKWHEIAAAEGIAPVEMAYRWVVHNSVLDGDLGDAIIIGASTTEQWKSNLVAIQKGPLSAETAAKIDALWPPLRAGSTYCNWEVVAQMMALLKKQQTGSSKPVKTQ</sequence>
<dbReference type="PANTHER" id="PTHR43364:SF4">
    <property type="entry name" value="NAD(P)-LINKED OXIDOREDUCTASE SUPERFAMILY PROTEIN"/>
    <property type="match status" value="1"/>
</dbReference>
<dbReference type="InterPro" id="IPR023210">
    <property type="entry name" value="NADP_OxRdtase_dom"/>
</dbReference>
<evidence type="ECO:0000259" key="2">
    <source>
        <dbReference type="Pfam" id="PF00248"/>
    </source>
</evidence>
<keyword evidence="4" id="KW-1185">Reference proteome</keyword>
<dbReference type="EMBL" id="KB933129">
    <property type="protein sequence ID" value="EON99734.1"/>
    <property type="molecule type" value="Genomic_DNA"/>
</dbReference>
<organism evidence="3 4">
    <name type="scientific">Phaeoacremonium minimum (strain UCR-PA7)</name>
    <name type="common">Esca disease fungus</name>
    <name type="synonym">Togninia minima</name>
    <dbReference type="NCBI Taxonomy" id="1286976"/>
    <lineage>
        <taxon>Eukaryota</taxon>
        <taxon>Fungi</taxon>
        <taxon>Dikarya</taxon>
        <taxon>Ascomycota</taxon>
        <taxon>Pezizomycotina</taxon>
        <taxon>Sordariomycetes</taxon>
        <taxon>Sordariomycetidae</taxon>
        <taxon>Togniniales</taxon>
        <taxon>Togniniaceae</taxon>
        <taxon>Phaeoacremonium</taxon>
    </lineage>
</organism>
<protein>
    <submittedName>
        <fullName evidence="3">Putative aldehyde reductase protein</fullName>
    </submittedName>
</protein>
<dbReference type="RefSeq" id="XP_007915386.1">
    <property type="nucleotide sequence ID" value="XM_007917195.1"/>
</dbReference>
<dbReference type="AlphaFoldDB" id="R8BKB7"/>
<keyword evidence="1" id="KW-0560">Oxidoreductase</keyword>
<proteinExistence type="predicted"/>
<evidence type="ECO:0000313" key="4">
    <source>
        <dbReference type="Proteomes" id="UP000014074"/>
    </source>
</evidence>
<dbReference type="Gene3D" id="3.20.20.100">
    <property type="entry name" value="NADP-dependent oxidoreductase domain"/>
    <property type="match status" value="1"/>
</dbReference>
<dbReference type="SUPFAM" id="SSF51430">
    <property type="entry name" value="NAD(P)-linked oxidoreductase"/>
    <property type="match status" value="1"/>
</dbReference>
<dbReference type="GO" id="GO:0016491">
    <property type="term" value="F:oxidoreductase activity"/>
    <property type="evidence" value="ECO:0007669"/>
    <property type="project" value="UniProtKB-KW"/>
</dbReference>